<accession>A0A9N9KL46</accession>
<protein>
    <submittedName>
        <fullName evidence="1">5759_t:CDS:1</fullName>
    </submittedName>
</protein>
<evidence type="ECO:0000313" key="2">
    <source>
        <dbReference type="Proteomes" id="UP000789759"/>
    </source>
</evidence>
<dbReference type="Proteomes" id="UP000789759">
    <property type="component" value="Unassembled WGS sequence"/>
</dbReference>
<reference evidence="1" key="1">
    <citation type="submission" date="2021-06" db="EMBL/GenBank/DDBJ databases">
        <authorList>
            <person name="Kallberg Y."/>
            <person name="Tangrot J."/>
            <person name="Rosling A."/>
        </authorList>
    </citation>
    <scope>NUCLEOTIDE SEQUENCE</scope>
    <source>
        <strain evidence="1">FL966</strain>
    </source>
</reference>
<dbReference type="EMBL" id="CAJVQA010073766">
    <property type="protein sequence ID" value="CAG8834553.1"/>
    <property type="molecule type" value="Genomic_DNA"/>
</dbReference>
<gene>
    <name evidence="1" type="ORF">CPELLU_LOCUS21125</name>
</gene>
<evidence type="ECO:0000313" key="1">
    <source>
        <dbReference type="EMBL" id="CAG8834553.1"/>
    </source>
</evidence>
<feature type="non-terminal residue" evidence="1">
    <location>
        <position position="1"/>
    </location>
</feature>
<proteinExistence type="predicted"/>
<organism evidence="1 2">
    <name type="scientific">Cetraspora pellucida</name>
    <dbReference type="NCBI Taxonomy" id="1433469"/>
    <lineage>
        <taxon>Eukaryota</taxon>
        <taxon>Fungi</taxon>
        <taxon>Fungi incertae sedis</taxon>
        <taxon>Mucoromycota</taxon>
        <taxon>Glomeromycotina</taxon>
        <taxon>Glomeromycetes</taxon>
        <taxon>Diversisporales</taxon>
        <taxon>Gigasporaceae</taxon>
        <taxon>Cetraspora</taxon>
    </lineage>
</organism>
<feature type="non-terminal residue" evidence="1">
    <location>
        <position position="40"/>
    </location>
</feature>
<dbReference type="AlphaFoldDB" id="A0A9N9KL46"/>
<keyword evidence="2" id="KW-1185">Reference proteome</keyword>
<comment type="caution">
    <text evidence="1">The sequence shown here is derived from an EMBL/GenBank/DDBJ whole genome shotgun (WGS) entry which is preliminary data.</text>
</comment>
<name>A0A9N9KL46_9GLOM</name>
<sequence length="40" mass="4680">INTNALSDLIKDPLLYKVFSNWYAIESPLLYLLNEENKSH</sequence>